<dbReference type="InterPro" id="IPR036390">
    <property type="entry name" value="WH_DNA-bd_sf"/>
</dbReference>
<dbReference type="AlphaFoldDB" id="A0A193GJJ6"/>
<evidence type="ECO:0000313" key="8">
    <source>
        <dbReference type="Proteomes" id="UP000091926"/>
    </source>
</evidence>
<dbReference type="SUPFAM" id="SSF53383">
    <property type="entry name" value="PLP-dependent transferases"/>
    <property type="match status" value="1"/>
</dbReference>
<evidence type="ECO:0000256" key="3">
    <source>
        <dbReference type="ARBA" id="ARBA00023015"/>
    </source>
</evidence>
<dbReference type="InterPro" id="IPR000524">
    <property type="entry name" value="Tscrpt_reg_HTH_GntR"/>
</dbReference>
<dbReference type="PANTHER" id="PTHR46577:SF2">
    <property type="entry name" value="TRANSCRIPTIONAL REGULATORY PROTEIN"/>
    <property type="match status" value="1"/>
</dbReference>
<dbReference type="PRINTS" id="PR00035">
    <property type="entry name" value="HTHGNTR"/>
</dbReference>
<dbReference type="GO" id="GO:0030170">
    <property type="term" value="F:pyridoxal phosphate binding"/>
    <property type="evidence" value="ECO:0007669"/>
    <property type="project" value="InterPro"/>
</dbReference>
<keyword evidence="8" id="KW-1185">Reference proteome</keyword>
<dbReference type="InterPro" id="IPR036388">
    <property type="entry name" value="WH-like_DNA-bd_sf"/>
</dbReference>
<evidence type="ECO:0000256" key="4">
    <source>
        <dbReference type="ARBA" id="ARBA00023125"/>
    </source>
</evidence>
<keyword evidence="2" id="KW-0663">Pyridoxal phosphate</keyword>
<sequence length="484" mass="52167">MTLSSDSPSRWRPVRGNDVTLAAQLVDALTRRIEDEGLRPGSRLPSIRAMAEQAGVSRFTVVEAYDRLAASGLVQSRRGAGFFVAARSPARSAAVPAPPAALDAPARIDIAWLLRSMFRETVGPGMPGGAGLLPPEWLDADMVAGAVRAVGRTVRNNLLSYGQPQGYPALRQQIAALLQGLGVPAHPEHNLLTTAGVTHGLDLIARLLVGPGDAVLVEDPAWFVIFGRLAAVGARVIGVPRTPAGPDVEALERLAAQHRPKLFIVNSVVHNPTGHTLSAGTAYDILRIAERHDFMLVEDDTYSELHPGNAMRLSVLDRLNRVMLVGGFSKMLAPSLRVGYVAAAPALLEKLAELKMLSGLTSSELGERVIHRILAEGQFRRHVERVRARVDVARERCVKLLLERGFEVPQMPHAGMFIWADCGRDAEGLARAAAERNLLLAPGTLFSPTQAPSTYLRFSASMVDNDAAWRMVEDLMRAPAARGA</sequence>
<proteinExistence type="inferred from homology"/>
<comment type="similarity">
    <text evidence="1">In the C-terminal section; belongs to the class-I pyridoxal-phosphate-dependent aminotransferase family.</text>
</comment>
<dbReference type="InterPro" id="IPR015422">
    <property type="entry name" value="PyrdxlP-dep_Trfase_small"/>
</dbReference>
<dbReference type="SMART" id="SM00345">
    <property type="entry name" value="HTH_GNTR"/>
    <property type="match status" value="1"/>
</dbReference>
<dbReference type="SUPFAM" id="SSF46785">
    <property type="entry name" value="Winged helix' DNA-binding domain"/>
    <property type="match status" value="1"/>
</dbReference>
<evidence type="ECO:0000256" key="1">
    <source>
        <dbReference type="ARBA" id="ARBA00005384"/>
    </source>
</evidence>
<evidence type="ECO:0000256" key="5">
    <source>
        <dbReference type="ARBA" id="ARBA00023163"/>
    </source>
</evidence>
<dbReference type="OrthoDB" id="9804020at2"/>
<dbReference type="Gene3D" id="1.10.10.10">
    <property type="entry name" value="Winged helix-like DNA-binding domain superfamily/Winged helix DNA-binding domain"/>
    <property type="match status" value="1"/>
</dbReference>
<evidence type="ECO:0000313" key="7">
    <source>
        <dbReference type="EMBL" id="ANN79439.1"/>
    </source>
</evidence>
<dbReference type="InterPro" id="IPR051446">
    <property type="entry name" value="HTH_trans_reg/aminotransferase"/>
</dbReference>
<dbReference type="KEGG" id="bfz:BAU07_22000"/>
<dbReference type="GO" id="GO:0003677">
    <property type="term" value="F:DNA binding"/>
    <property type="evidence" value="ECO:0007669"/>
    <property type="project" value="UniProtKB-KW"/>
</dbReference>
<name>A0A193GJJ6_9BORD</name>
<reference evidence="7 8" key="1">
    <citation type="submission" date="2016-06" db="EMBL/GenBank/DDBJ databases">
        <title>Complete genome sequences of Bordetella bronchialis and Bordetella flabilis.</title>
        <authorList>
            <person name="LiPuma J.J."/>
            <person name="Spilker T."/>
        </authorList>
    </citation>
    <scope>NUCLEOTIDE SEQUENCE [LARGE SCALE GENOMIC DNA]</scope>
    <source>
        <strain evidence="7 8">AU10664</strain>
    </source>
</reference>
<evidence type="ECO:0000259" key="6">
    <source>
        <dbReference type="PROSITE" id="PS50949"/>
    </source>
</evidence>
<gene>
    <name evidence="7" type="ORF">BAU07_22000</name>
</gene>
<evidence type="ECO:0000256" key="2">
    <source>
        <dbReference type="ARBA" id="ARBA00022898"/>
    </source>
</evidence>
<protein>
    <submittedName>
        <fullName evidence="7">GntR family transcriptional regulator</fullName>
    </submittedName>
</protein>
<dbReference type="Gene3D" id="3.90.1150.10">
    <property type="entry name" value="Aspartate Aminotransferase, domain 1"/>
    <property type="match status" value="1"/>
</dbReference>
<dbReference type="InterPro" id="IPR004839">
    <property type="entry name" value="Aminotransferase_I/II_large"/>
</dbReference>
<accession>A0A193GJJ6</accession>
<feature type="domain" description="HTH gntR-type" evidence="6">
    <location>
        <begin position="19"/>
        <end position="87"/>
    </location>
</feature>
<dbReference type="PANTHER" id="PTHR46577">
    <property type="entry name" value="HTH-TYPE TRANSCRIPTIONAL REGULATORY PROTEIN GABR"/>
    <property type="match status" value="1"/>
</dbReference>
<dbReference type="GO" id="GO:0003700">
    <property type="term" value="F:DNA-binding transcription factor activity"/>
    <property type="evidence" value="ECO:0007669"/>
    <property type="project" value="InterPro"/>
</dbReference>
<organism evidence="7 8">
    <name type="scientific">Bordetella flabilis</name>
    <dbReference type="NCBI Taxonomy" id="463014"/>
    <lineage>
        <taxon>Bacteria</taxon>
        <taxon>Pseudomonadati</taxon>
        <taxon>Pseudomonadota</taxon>
        <taxon>Betaproteobacteria</taxon>
        <taxon>Burkholderiales</taxon>
        <taxon>Alcaligenaceae</taxon>
        <taxon>Bordetella</taxon>
    </lineage>
</organism>
<dbReference type="Pfam" id="PF00392">
    <property type="entry name" value="GntR"/>
    <property type="match status" value="1"/>
</dbReference>
<dbReference type="Proteomes" id="UP000091926">
    <property type="component" value="Chromosome"/>
</dbReference>
<dbReference type="EMBL" id="CP016172">
    <property type="protein sequence ID" value="ANN79439.1"/>
    <property type="molecule type" value="Genomic_DNA"/>
</dbReference>
<dbReference type="PROSITE" id="PS50949">
    <property type="entry name" value="HTH_GNTR"/>
    <property type="match status" value="1"/>
</dbReference>
<dbReference type="Pfam" id="PF00155">
    <property type="entry name" value="Aminotran_1_2"/>
    <property type="match status" value="1"/>
</dbReference>
<dbReference type="InterPro" id="IPR015421">
    <property type="entry name" value="PyrdxlP-dep_Trfase_major"/>
</dbReference>
<keyword evidence="3" id="KW-0805">Transcription regulation</keyword>
<dbReference type="CDD" id="cd07377">
    <property type="entry name" value="WHTH_GntR"/>
    <property type="match status" value="1"/>
</dbReference>
<keyword evidence="4" id="KW-0238">DNA-binding</keyword>
<keyword evidence="5" id="KW-0804">Transcription</keyword>
<dbReference type="InterPro" id="IPR015424">
    <property type="entry name" value="PyrdxlP-dep_Trfase"/>
</dbReference>
<dbReference type="Gene3D" id="3.40.640.10">
    <property type="entry name" value="Type I PLP-dependent aspartate aminotransferase-like (Major domain)"/>
    <property type="match status" value="1"/>
</dbReference>
<dbReference type="CDD" id="cd00609">
    <property type="entry name" value="AAT_like"/>
    <property type="match status" value="1"/>
</dbReference>
<dbReference type="STRING" id="463014.BAU07_22000"/>